<dbReference type="AlphaFoldDB" id="A0A6M3M8T3"/>
<gene>
    <name evidence="2" type="ORF">MM171B00553_0001</name>
</gene>
<name>A0A6M3M8T3_9ZZZZ</name>
<accession>A0A6M3M8T3</accession>
<protein>
    <submittedName>
        <fullName evidence="2">Uncharacterized protein</fullName>
    </submittedName>
</protein>
<dbReference type="EMBL" id="MT143860">
    <property type="protein sequence ID" value="QJB03754.1"/>
    <property type="molecule type" value="Genomic_DNA"/>
</dbReference>
<evidence type="ECO:0000256" key="1">
    <source>
        <dbReference type="SAM" id="MobiDB-lite"/>
    </source>
</evidence>
<proteinExistence type="predicted"/>
<evidence type="ECO:0000313" key="2">
    <source>
        <dbReference type="EMBL" id="QJB03754.1"/>
    </source>
</evidence>
<feature type="region of interest" description="Disordered" evidence="1">
    <location>
        <begin position="82"/>
        <end position="108"/>
    </location>
</feature>
<sequence length="108" mass="12069">MEKIYCGNGRIVSTQYGQMPKISMSKEDINKIVSYMNANNLDWVNMDFKEKQNKAEGKPTHYLQIDTWKATENNGVVYEASGGTGAKKADEGLAPLPDLPEIDEPLPF</sequence>
<reference evidence="2" key="1">
    <citation type="submission" date="2020-03" db="EMBL/GenBank/DDBJ databases">
        <title>The deep terrestrial virosphere.</title>
        <authorList>
            <person name="Holmfeldt K."/>
            <person name="Nilsson E."/>
            <person name="Simone D."/>
            <person name="Lopez-Fernandez M."/>
            <person name="Wu X."/>
            <person name="de Brujin I."/>
            <person name="Lundin D."/>
            <person name="Andersson A."/>
            <person name="Bertilsson S."/>
            <person name="Dopson M."/>
        </authorList>
    </citation>
    <scope>NUCLEOTIDE SEQUENCE</scope>
    <source>
        <strain evidence="2">MM171B00553</strain>
    </source>
</reference>
<organism evidence="2">
    <name type="scientific">viral metagenome</name>
    <dbReference type="NCBI Taxonomy" id="1070528"/>
    <lineage>
        <taxon>unclassified sequences</taxon>
        <taxon>metagenomes</taxon>
        <taxon>organismal metagenomes</taxon>
    </lineage>
</organism>